<keyword evidence="6" id="KW-0539">Nucleus</keyword>
<dbReference type="PROSITE" id="PS00463">
    <property type="entry name" value="ZN2_CY6_FUNGAL_1"/>
    <property type="match status" value="1"/>
</dbReference>
<dbReference type="PROSITE" id="PS50048">
    <property type="entry name" value="ZN2_CY6_FUNGAL_2"/>
    <property type="match status" value="1"/>
</dbReference>
<organism evidence="8 9">
    <name type="scientific">Calycina marina</name>
    <dbReference type="NCBI Taxonomy" id="1763456"/>
    <lineage>
        <taxon>Eukaryota</taxon>
        <taxon>Fungi</taxon>
        <taxon>Dikarya</taxon>
        <taxon>Ascomycota</taxon>
        <taxon>Pezizomycotina</taxon>
        <taxon>Leotiomycetes</taxon>
        <taxon>Helotiales</taxon>
        <taxon>Pezizellaceae</taxon>
        <taxon>Calycina</taxon>
    </lineage>
</organism>
<keyword evidence="3" id="KW-0805">Transcription regulation</keyword>
<proteinExistence type="predicted"/>
<evidence type="ECO:0000313" key="8">
    <source>
        <dbReference type="EMBL" id="KAG9246461.1"/>
    </source>
</evidence>
<dbReference type="SUPFAM" id="SSF57701">
    <property type="entry name" value="Zn2/Cys6 DNA-binding domain"/>
    <property type="match status" value="1"/>
</dbReference>
<evidence type="ECO:0000256" key="2">
    <source>
        <dbReference type="ARBA" id="ARBA00022833"/>
    </source>
</evidence>
<dbReference type="InterPro" id="IPR052360">
    <property type="entry name" value="Transcr_Regulatory_Proteins"/>
</dbReference>
<dbReference type="GO" id="GO:0008270">
    <property type="term" value="F:zinc ion binding"/>
    <property type="evidence" value="ECO:0007669"/>
    <property type="project" value="InterPro"/>
</dbReference>
<name>A0A9P7Z718_9HELO</name>
<keyword evidence="2" id="KW-0862">Zinc</keyword>
<keyword evidence="9" id="KW-1185">Reference proteome</keyword>
<dbReference type="EMBL" id="MU253803">
    <property type="protein sequence ID" value="KAG9246461.1"/>
    <property type="molecule type" value="Genomic_DNA"/>
</dbReference>
<keyword evidence="5" id="KW-0804">Transcription</keyword>
<dbReference type="InterPro" id="IPR021858">
    <property type="entry name" value="Fun_TF"/>
</dbReference>
<dbReference type="Pfam" id="PF00172">
    <property type="entry name" value="Zn_clus"/>
    <property type="match status" value="1"/>
</dbReference>
<dbReference type="SMART" id="SM00066">
    <property type="entry name" value="GAL4"/>
    <property type="match status" value="1"/>
</dbReference>
<dbReference type="PANTHER" id="PTHR36206">
    <property type="entry name" value="ASPERCRYPTIN BIOSYNTHESIS CLUSTER-SPECIFIC TRANSCRIPTION REGULATOR ATNN-RELATED"/>
    <property type="match status" value="1"/>
</dbReference>
<keyword evidence="1" id="KW-0479">Metal-binding</keyword>
<gene>
    <name evidence="8" type="ORF">BJ878DRAFT_496918</name>
</gene>
<protein>
    <recommendedName>
        <fullName evidence="7">Zn(2)-C6 fungal-type domain-containing protein</fullName>
    </recommendedName>
</protein>
<evidence type="ECO:0000256" key="4">
    <source>
        <dbReference type="ARBA" id="ARBA00023125"/>
    </source>
</evidence>
<evidence type="ECO:0000256" key="1">
    <source>
        <dbReference type="ARBA" id="ARBA00022723"/>
    </source>
</evidence>
<dbReference type="OrthoDB" id="3598904at2759"/>
<dbReference type="AlphaFoldDB" id="A0A9P7Z718"/>
<dbReference type="InterPro" id="IPR036864">
    <property type="entry name" value="Zn2-C6_fun-type_DNA-bd_sf"/>
</dbReference>
<dbReference type="Gene3D" id="4.10.240.10">
    <property type="entry name" value="Zn(2)-C6 fungal-type DNA-binding domain"/>
    <property type="match status" value="1"/>
</dbReference>
<accession>A0A9P7Z718</accession>
<reference evidence="8" key="1">
    <citation type="journal article" date="2021" name="IMA Fungus">
        <title>Genomic characterization of three marine fungi, including Emericellopsis atlantica sp. nov. with signatures of a generalist lifestyle and marine biomass degradation.</title>
        <authorList>
            <person name="Hagestad O.C."/>
            <person name="Hou L."/>
            <person name="Andersen J.H."/>
            <person name="Hansen E.H."/>
            <person name="Altermark B."/>
            <person name="Li C."/>
            <person name="Kuhnert E."/>
            <person name="Cox R.J."/>
            <person name="Crous P.W."/>
            <person name="Spatafora J.W."/>
            <person name="Lail K."/>
            <person name="Amirebrahimi M."/>
            <person name="Lipzen A."/>
            <person name="Pangilinan J."/>
            <person name="Andreopoulos W."/>
            <person name="Hayes R.D."/>
            <person name="Ng V."/>
            <person name="Grigoriev I.V."/>
            <person name="Jackson S.A."/>
            <person name="Sutton T.D.S."/>
            <person name="Dobson A.D.W."/>
            <person name="Rama T."/>
        </authorList>
    </citation>
    <scope>NUCLEOTIDE SEQUENCE</scope>
    <source>
        <strain evidence="8">TRa3180A</strain>
    </source>
</reference>
<comment type="caution">
    <text evidence="8">The sequence shown here is derived from an EMBL/GenBank/DDBJ whole genome shotgun (WGS) entry which is preliminary data.</text>
</comment>
<dbReference type="InterPro" id="IPR001138">
    <property type="entry name" value="Zn2Cys6_DnaBD"/>
</dbReference>
<keyword evidence="4" id="KW-0238">DNA-binding</keyword>
<feature type="domain" description="Zn(2)-C6 fungal-type" evidence="7">
    <location>
        <begin position="22"/>
        <end position="50"/>
    </location>
</feature>
<dbReference type="Proteomes" id="UP000887226">
    <property type="component" value="Unassembled WGS sequence"/>
</dbReference>
<sequence length="629" mass="70945">MHTVESTSNARQRASTPRSRTGCITCKVRRLKCGEEKPGCFRCAKSGWKCDGYEHLKSKSGARTRTPSPGSYLYTTSSLNLNESERRYFQSYIDFSPLSLDDGEASNFALIKEIMLQESHGNSCVRHAIVAIGALEKSFHTKFRWGYLRHLSSSQGANHEFALSQYGKALQGLPTSIDELERRMDARQTLVSAIALSIFDFFCGNTGFANQNIHLGRKILAAYRPPRSVSSHGYSPSPQGGTIEQSLIRTFANLDIQTLFATGLDSPCNYTSLFSPSTSIQSILIPLSFTCPEASRNTRTVLLSVGQDLILQSLSYHFVSPSVIPSHYFQQRQALIEKIHTWLHAYEPLTRGFIETSMHPMTRSYAFRLPIVQLLIRISGIFQESESVYDGLTTHFEYLLNISRDVISFEQATQPVQINPDFNYATEFYAHEPRILPALHLVATKCRVAFIRNEALSHLFATHRREGNWDSILCAKVAQALIALESESLEMAWDWTSEKSWETQSRGSWDHLMNESSNHFFPNQGSTYCSQLPSSSEFGAVSRRRQSGPFFGVIESHQSSPYLGNTGLNLGVDINGLQDFDQMSEGRCWGETVVRYLHNPRQATLRCRQNRSQDMGGGWIERTVVIEWD</sequence>
<dbReference type="CDD" id="cd00067">
    <property type="entry name" value="GAL4"/>
    <property type="match status" value="1"/>
</dbReference>
<evidence type="ECO:0000256" key="3">
    <source>
        <dbReference type="ARBA" id="ARBA00023015"/>
    </source>
</evidence>
<evidence type="ECO:0000256" key="5">
    <source>
        <dbReference type="ARBA" id="ARBA00023163"/>
    </source>
</evidence>
<dbReference type="GO" id="GO:0000981">
    <property type="term" value="F:DNA-binding transcription factor activity, RNA polymerase II-specific"/>
    <property type="evidence" value="ECO:0007669"/>
    <property type="project" value="InterPro"/>
</dbReference>
<evidence type="ECO:0000259" key="7">
    <source>
        <dbReference type="PROSITE" id="PS50048"/>
    </source>
</evidence>
<dbReference type="PANTHER" id="PTHR36206:SF4">
    <property type="entry name" value="HYPOTHETICAL CONSERVED PROTEIN (EUROFUNG)-RELATED"/>
    <property type="match status" value="1"/>
</dbReference>
<evidence type="ECO:0000313" key="9">
    <source>
        <dbReference type="Proteomes" id="UP000887226"/>
    </source>
</evidence>
<evidence type="ECO:0000256" key="6">
    <source>
        <dbReference type="ARBA" id="ARBA00023242"/>
    </source>
</evidence>
<dbReference type="GO" id="GO:0003677">
    <property type="term" value="F:DNA binding"/>
    <property type="evidence" value="ECO:0007669"/>
    <property type="project" value="UniProtKB-KW"/>
</dbReference>
<dbReference type="Pfam" id="PF11951">
    <property type="entry name" value="Fungal_trans_2"/>
    <property type="match status" value="1"/>
</dbReference>